<dbReference type="Pfam" id="PF12796">
    <property type="entry name" value="Ank_2"/>
    <property type="match status" value="1"/>
</dbReference>
<comment type="caution">
    <text evidence="5">The sequence shown here is derived from an EMBL/GenBank/DDBJ whole genome shotgun (WGS) entry which is preliminary data.</text>
</comment>
<protein>
    <recommendedName>
        <fullName evidence="7">Ankyrin repeat domain-containing protein</fullName>
    </recommendedName>
</protein>
<dbReference type="InterPro" id="IPR036770">
    <property type="entry name" value="Ankyrin_rpt-contain_sf"/>
</dbReference>
<dbReference type="EMBL" id="RRYP01003047">
    <property type="protein sequence ID" value="TNV84195.1"/>
    <property type="molecule type" value="Genomic_DNA"/>
</dbReference>
<keyword evidence="4" id="KW-0175">Coiled coil</keyword>
<proteinExistence type="predicted"/>
<keyword evidence="6" id="KW-1185">Reference proteome</keyword>
<dbReference type="OrthoDB" id="432182at2759"/>
<organism evidence="5 6">
    <name type="scientific">Halteria grandinella</name>
    <dbReference type="NCBI Taxonomy" id="5974"/>
    <lineage>
        <taxon>Eukaryota</taxon>
        <taxon>Sar</taxon>
        <taxon>Alveolata</taxon>
        <taxon>Ciliophora</taxon>
        <taxon>Intramacronucleata</taxon>
        <taxon>Spirotrichea</taxon>
        <taxon>Stichotrichia</taxon>
        <taxon>Sporadotrichida</taxon>
        <taxon>Halteriidae</taxon>
        <taxon>Halteria</taxon>
    </lineage>
</organism>
<dbReference type="PROSITE" id="PS50297">
    <property type="entry name" value="ANK_REP_REGION"/>
    <property type="match status" value="1"/>
</dbReference>
<evidence type="ECO:0000256" key="2">
    <source>
        <dbReference type="ARBA" id="ARBA00023043"/>
    </source>
</evidence>
<accession>A0A8J8P1B1</accession>
<feature type="coiled-coil region" evidence="4">
    <location>
        <begin position="4"/>
        <end position="31"/>
    </location>
</feature>
<evidence type="ECO:0000256" key="3">
    <source>
        <dbReference type="PROSITE-ProRule" id="PRU00023"/>
    </source>
</evidence>
<name>A0A8J8P1B1_HALGN</name>
<dbReference type="Gene3D" id="1.25.40.20">
    <property type="entry name" value="Ankyrin repeat-containing domain"/>
    <property type="match status" value="1"/>
</dbReference>
<dbReference type="Pfam" id="PF00023">
    <property type="entry name" value="Ank"/>
    <property type="match status" value="1"/>
</dbReference>
<gene>
    <name evidence="5" type="ORF">FGO68_gene8832</name>
</gene>
<evidence type="ECO:0000313" key="6">
    <source>
        <dbReference type="Proteomes" id="UP000785679"/>
    </source>
</evidence>
<feature type="repeat" description="ANK" evidence="3">
    <location>
        <begin position="74"/>
        <end position="106"/>
    </location>
</feature>
<dbReference type="Proteomes" id="UP000785679">
    <property type="component" value="Unassembled WGS sequence"/>
</dbReference>
<dbReference type="SUPFAM" id="SSF48403">
    <property type="entry name" value="Ankyrin repeat"/>
    <property type="match status" value="1"/>
</dbReference>
<dbReference type="AlphaFoldDB" id="A0A8J8P1B1"/>
<reference evidence="5" key="1">
    <citation type="submission" date="2019-06" db="EMBL/GenBank/DDBJ databases">
        <authorList>
            <person name="Zheng W."/>
        </authorList>
    </citation>
    <scope>NUCLEOTIDE SEQUENCE</scope>
    <source>
        <strain evidence="5">QDHG01</strain>
    </source>
</reference>
<evidence type="ECO:0008006" key="7">
    <source>
        <dbReference type="Google" id="ProtNLM"/>
    </source>
</evidence>
<dbReference type="InterPro" id="IPR002110">
    <property type="entry name" value="Ankyrin_rpt"/>
</dbReference>
<evidence type="ECO:0000256" key="4">
    <source>
        <dbReference type="SAM" id="Coils"/>
    </source>
</evidence>
<dbReference type="PANTHER" id="PTHR24173:SF74">
    <property type="entry name" value="ANKYRIN REPEAT DOMAIN-CONTAINING PROTEIN 16"/>
    <property type="match status" value="1"/>
</dbReference>
<feature type="repeat" description="ANK" evidence="3">
    <location>
        <begin position="141"/>
        <end position="173"/>
    </location>
</feature>
<keyword evidence="2 3" id="KW-0040">ANK repeat</keyword>
<dbReference type="SMART" id="SM00248">
    <property type="entry name" value="ANK"/>
    <property type="match status" value="4"/>
</dbReference>
<evidence type="ECO:0000256" key="1">
    <source>
        <dbReference type="ARBA" id="ARBA00022737"/>
    </source>
</evidence>
<evidence type="ECO:0000313" key="5">
    <source>
        <dbReference type="EMBL" id="TNV84195.1"/>
    </source>
</evidence>
<dbReference type="PROSITE" id="PS50088">
    <property type="entry name" value="ANK_REPEAT"/>
    <property type="match status" value="2"/>
</dbReference>
<keyword evidence="1" id="KW-0677">Repeat</keyword>
<sequence length="273" mass="30846">MKPVTEYEMSIEELENESETLQSRLEAEAALRKVGVHVLGKSGGEIMLLAACHGLISVIKFFSPQVNITYKNSFDDTLLHYAAKGGQAKMTLYLLLKGLDPQCQNKFNETPIFLAAEAGHLDVVNILAKDTRINLEHQDKFGDTVLHFAARDGQLEICDFLMRKNKKIARIKNQEGKTALSYAIDNAQSAVAQCLRNYDAQATYADRGQMIQELALKMMNEFPDYKKSIFKQVPTKVTLFGKKQTRDELIAEQQRLKLLADMAKKNAKEEEKR</sequence>
<dbReference type="PANTHER" id="PTHR24173">
    <property type="entry name" value="ANKYRIN REPEAT CONTAINING"/>
    <property type="match status" value="1"/>
</dbReference>